<dbReference type="AlphaFoldDB" id="A0A9W6ZY55"/>
<dbReference type="Proteomes" id="UP001165122">
    <property type="component" value="Unassembled WGS sequence"/>
</dbReference>
<evidence type="ECO:0000313" key="3">
    <source>
        <dbReference type="Proteomes" id="UP001165122"/>
    </source>
</evidence>
<gene>
    <name evidence="2" type="ORF">TrLO_g2981</name>
</gene>
<organism evidence="2 3">
    <name type="scientific">Triparma laevis f. longispina</name>
    <dbReference type="NCBI Taxonomy" id="1714387"/>
    <lineage>
        <taxon>Eukaryota</taxon>
        <taxon>Sar</taxon>
        <taxon>Stramenopiles</taxon>
        <taxon>Ochrophyta</taxon>
        <taxon>Bolidophyceae</taxon>
        <taxon>Parmales</taxon>
        <taxon>Triparmaceae</taxon>
        <taxon>Triparma</taxon>
    </lineage>
</organism>
<evidence type="ECO:0000313" key="2">
    <source>
        <dbReference type="EMBL" id="GMH62532.1"/>
    </source>
</evidence>
<dbReference type="EMBL" id="BRXW01000518">
    <property type="protein sequence ID" value="GMH62532.1"/>
    <property type="molecule type" value="Genomic_DNA"/>
</dbReference>
<sequence>MTTESKSEEGSDVSNPVSVEKLPHPYHTLFSPPPHPPPPVLSSPLFLTFTNLVTTTLHQIFSPLLPAPLKISYEAYLASRLIGGYIDEEGDGATLGHEYFKSDFIEGIENVYSTITTLISTHETHPSVDKTLTKLLTDETYEKVSIKYSKVSKVVITDYDIIMGLTRENCDISLSQIPTHPWATEVVDQTNVSSKINVDSGSSMFYGSTRVYTPKAGKDEDSQEVSRTARTNDQRGRRTRRAGNTR</sequence>
<feature type="region of interest" description="Disordered" evidence="1">
    <location>
        <begin position="212"/>
        <end position="246"/>
    </location>
</feature>
<protein>
    <submittedName>
        <fullName evidence="2">Uncharacterized protein</fullName>
    </submittedName>
</protein>
<reference evidence="3" key="1">
    <citation type="journal article" date="2023" name="Commun. Biol.">
        <title>Genome analysis of Parmales, the sister group of diatoms, reveals the evolutionary specialization of diatoms from phago-mixotrophs to photoautotrophs.</title>
        <authorList>
            <person name="Ban H."/>
            <person name="Sato S."/>
            <person name="Yoshikawa S."/>
            <person name="Yamada K."/>
            <person name="Nakamura Y."/>
            <person name="Ichinomiya M."/>
            <person name="Sato N."/>
            <person name="Blanc-Mathieu R."/>
            <person name="Endo H."/>
            <person name="Kuwata A."/>
            <person name="Ogata H."/>
        </authorList>
    </citation>
    <scope>NUCLEOTIDE SEQUENCE [LARGE SCALE GENOMIC DNA]</scope>
    <source>
        <strain evidence="3">NIES 3700</strain>
    </source>
</reference>
<proteinExistence type="predicted"/>
<name>A0A9W6ZY55_9STRA</name>
<accession>A0A9W6ZY55</accession>
<comment type="caution">
    <text evidence="2">The sequence shown here is derived from an EMBL/GenBank/DDBJ whole genome shotgun (WGS) entry which is preliminary data.</text>
</comment>
<feature type="compositionally biased region" description="Basic residues" evidence="1">
    <location>
        <begin position="237"/>
        <end position="246"/>
    </location>
</feature>
<keyword evidence="3" id="KW-1185">Reference proteome</keyword>
<evidence type="ECO:0000256" key="1">
    <source>
        <dbReference type="SAM" id="MobiDB-lite"/>
    </source>
</evidence>